<evidence type="ECO:0000313" key="2">
    <source>
        <dbReference type="Proteomes" id="UP000320431"/>
    </source>
</evidence>
<sequence length="64" mass="7354">MHQHDQRYLSDRDLAVRYGINRATVWRWSDAGTLPQPVKLSPGCTRWRLSDIQAFEADRAKAAA</sequence>
<dbReference type="AlphaFoldDB" id="A0A508AFT0"/>
<dbReference type="InterPro" id="IPR010260">
    <property type="entry name" value="AlpA"/>
</dbReference>
<dbReference type="Pfam" id="PF05930">
    <property type="entry name" value="Phage_AlpA"/>
    <property type="match status" value="1"/>
</dbReference>
<comment type="caution">
    <text evidence="1">The sequence shown here is derived from an EMBL/GenBank/DDBJ whole genome shotgun (WGS) entry which is preliminary data.</text>
</comment>
<organism evidence="1 2">
    <name type="scientific">Marilutibacter maris</name>
    <dbReference type="NCBI Taxonomy" id="1605891"/>
    <lineage>
        <taxon>Bacteria</taxon>
        <taxon>Pseudomonadati</taxon>
        <taxon>Pseudomonadota</taxon>
        <taxon>Gammaproteobacteria</taxon>
        <taxon>Lysobacterales</taxon>
        <taxon>Lysobacteraceae</taxon>
        <taxon>Marilutibacter</taxon>
    </lineage>
</organism>
<dbReference type="Proteomes" id="UP000320431">
    <property type="component" value="Unassembled WGS sequence"/>
</dbReference>
<name>A0A508AFT0_9GAMM</name>
<dbReference type="Gene3D" id="1.10.238.160">
    <property type="match status" value="1"/>
</dbReference>
<protein>
    <submittedName>
        <fullName evidence="1">AlpA family phage regulatory protein</fullName>
    </submittedName>
</protein>
<reference evidence="1 2" key="1">
    <citation type="submission" date="2019-10" db="EMBL/GenBank/DDBJ databases">
        <title>Lysobacter alkalisoli sp. nov., isolated from saline-alkaline soil.</title>
        <authorList>
            <person name="Sun J.-Q."/>
        </authorList>
    </citation>
    <scope>NUCLEOTIDE SEQUENCE [LARGE SCALE GENOMIC DNA]</scope>
    <source>
        <strain evidence="1 2">KCTC 42381</strain>
    </source>
</reference>
<proteinExistence type="predicted"/>
<dbReference type="EMBL" id="VICD02000215">
    <property type="protein sequence ID" value="KAB8180171.1"/>
    <property type="molecule type" value="Genomic_DNA"/>
</dbReference>
<evidence type="ECO:0000313" key="1">
    <source>
        <dbReference type="EMBL" id="KAB8180171.1"/>
    </source>
</evidence>
<accession>A0A508AFT0</accession>
<dbReference type="SUPFAM" id="SSF46955">
    <property type="entry name" value="Putative DNA-binding domain"/>
    <property type="match status" value="1"/>
</dbReference>
<dbReference type="InterPro" id="IPR009061">
    <property type="entry name" value="DNA-bd_dom_put_sf"/>
</dbReference>
<gene>
    <name evidence="1" type="ORF">FKV24_012610</name>
</gene>